<reference evidence="4 5" key="1">
    <citation type="journal article" date="2006" name="Genome Res.">
        <title>Skewed genomic variability in strains of the toxigenic bacterial pathogen, Clostridium perfringens.</title>
        <authorList>
            <person name="Myers G.S."/>
            <person name="Rasko D.A."/>
            <person name="Cheung J.K."/>
            <person name="Ravel J."/>
            <person name="Seshadri R."/>
            <person name="Deboy R.T."/>
            <person name="Ren Q."/>
            <person name="Varga J."/>
            <person name="Awad M.M."/>
            <person name="Brinkac L.M."/>
            <person name="Daugherty S.C."/>
            <person name="Haft D.H."/>
            <person name="Dodson R.J."/>
            <person name="Madupu R."/>
            <person name="Nelson W.C."/>
            <person name="Rosovitz M.J."/>
            <person name="Sullivan S.A."/>
            <person name="Khouri H."/>
            <person name="Dimitrov G.I."/>
            <person name="Watkins K.L."/>
            <person name="Mulligan S."/>
            <person name="Benton J."/>
            <person name="Radune D."/>
            <person name="Fisher D.J."/>
            <person name="Atkins H.S."/>
            <person name="Hiscox T."/>
            <person name="Jost B.H."/>
            <person name="Billington S.J."/>
            <person name="Songer J.G."/>
            <person name="McClane B.A."/>
            <person name="Titball R.W."/>
            <person name="Rood J.I."/>
            <person name="Melville S.B."/>
            <person name="Paulsen I.T."/>
        </authorList>
    </citation>
    <scope>NUCLEOTIDE SEQUENCE [LARGE SCALE GENOMIC DNA]</scope>
    <source>
        <strain evidence="5">ATCC 13124 / DSM 756 / JCM 1290 / NCIMB 6125 / NCTC 8237 / S 107 / Type A</strain>
    </source>
</reference>
<dbReference type="InterPro" id="IPR027417">
    <property type="entry name" value="P-loop_NTPase"/>
</dbReference>
<evidence type="ECO:0000256" key="2">
    <source>
        <dbReference type="ARBA" id="ARBA00022840"/>
    </source>
</evidence>
<dbReference type="Gene3D" id="3.40.50.300">
    <property type="entry name" value="P-loop containing nucleotide triphosphate hydrolases"/>
    <property type="match status" value="1"/>
</dbReference>
<evidence type="ECO:0000313" key="5">
    <source>
        <dbReference type="Proteomes" id="UP000001823"/>
    </source>
</evidence>
<dbReference type="InterPro" id="IPR003593">
    <property type="entry name" value="AAA+_ATPase"/>
</dbReference>
<dbReference type="InterPro" id="IPR045735">
    <property type="entry name" value="Spore_III_AA_AAA+_ATPase"/>
</dbReference>
<name>A0A0H2YTQ7_CLOP1</name>
<dbReference type="GeneID" id="93001632"/>
<dbReference type="NCBIfam" id="TIGR02858">
    <property type="entry name" value="spore_III_AA"/>
    <property type="match status" value="1"/>
</dbReference>
<keyword evidence="2" id="KW-0067">ATP-binding</keyword>
<dbReference type="SMART" id="SM00382">
    <property type="entry name" value="AAA"/>
    <property type="match status" value="1"/>
</dbReference>
<sequence length="294" mass="32940">MKEIFDVLPDKINSCLKDKSNLNKLQEIRVKVGKPLNIVLDNTETIFNYVIRREDVKAIIQKISNYSLYAFEEDIRQGYITIQGGHRVGLAGQCVIEDNSIKTIRNITSLNIRVCREIVGCSNSLMNSLVENNRVNNTLIISPPKCGKTTLLRDITRNISNGISQIGFKGKRTVVIDERSEIAACYNGIPQMNVGMRTDVYDNCIKSEGMMMAVRGLSPEVIICDEIGTYKDMEGLMMAYNSGVSIIATLHGRNVEELYRRPVFREIVENNIINKVVVLSGKKGIGTIEGIYNV</sequence>
<dbReference type="InterPro" id="IPR014217">
    <property type="entry name" value="Spore_III_AA"/>
</dbReference>
<gene>
    <name evidence="4" type="ordered locus">CPF_2087</name>
</gene>
<dbReference type="KEGG" id="cpf:CPF_2087"/>
<dbReference type="PANTHER" id="PTHR20953:SF3">
    <property type="entry name" value="P-LOOP CONTAINING NUCLEOSIDE TRIPHOSPHATE HYDROLASES SUPERFAMILY PROTEIN"/>
    <property type="match status" value="1"/>
</dbReference>
<feature type="domain" description="AAA+ ATPase" evidence="3">
    <location>
        <begin position="134"/>
        <end position="274"/>
    </location>
</feature>
<dbReference type="AlphaFoldDB" id="A0A0H2YTQ7"/>
<dbReference type="STRING" id="195103.CPF_2087"/>
<proteinExistence type="predicted"/>
<dbReference type="HOGENOM" id="CLU_052793_0_0_9"/>
<keyword evidence="5" id="KW-1185">Reference proteome</keyword>
<dbReference type="Proteomes" id="UP000001823">
    <property type="component" value="Chromosome"/>
</dbReference>
<dbReference type="SUPFAM" id="SSF52540">
    <property type="entry name" value="P-loop containing nucleoside triphosphate hydrolases"/>
    <property type="match status" value="1"/>
</dbReference>
<dbReference type="RefSeq" id="WP_003451516.1">
    <property type="nucleotide sequence ID" value="NC_008261.1"/>
</dbReference>
<dbReference type="EMBL" id="CP000246">
    <property type="protein sequence ID" value="ABG84420.1"/>
    <property type="molecule type" value="Genomic_DNA"/>
</dbReference>
<evidence type="ECO:0000313" key="4">
    <source>
        <dbReference type="EMBL" id="ABG84420.1"/>
    </source>
</evidence>
<organism evidence="4 5">
    <name type="scientific">Clostridium perfringens (strain ATCC 13124 / DSM 756 / JCM 1290 / NCIMB 6125 / NCTC 8237 / Type A)</name>
    <dbReference type="NCBI Taxonomy" id="195103"/>
    <lineage>
        <taxon>Bacteria</taxon>
        <taxon>Bacillati</taxon>
        <taxon>Bacillota</taxon>
        <taxon>Clostridia</taxon>
        <taxon>Eubacteriales</taxon>
        <taxon>Clostridiaceae</taxon>
        <taxon>Clostridium</taxon>
    </lineage>
</organism>
<evidence type="ECO:0000256" key="1">
    <source>
        <dbReference type="ARBA" id="ARBA00022741"/>
    </source>
</evidence>
<dbReference type="GO" id="GO:0005524">
    <property type="term" value="F:ATP binding"/>
    <property type="evidence" value="ECO:0007669"/>
    <property type="project" value="UniProtKB-KW"/>
</dbReference>
<protein>
    <submittedName>
        <fullName evidence="4">Stage III sporulation protein AA</fullName>
    </submittedName>
</protein>
<dbReference type="PaxDb" id="195103-CPF_2087"/>
<dbReference type="eggNOG" id="COG3854">
    <property type="taxonomic scope" value="Bacteria"/>
</dbReference>
<dbReference type="PANTHER" id="PTHR20953">
    <property type="entry name" value="KINASE-RELATED"/>
    <property type="match status" value="1"/>
</dbReference>
<keyword evidence="1" id="KW-0547">Nucleotide-binding</keyword>
<evidence type="ECO:0000259" key="3">
    <source>
        <dbReference type="SMART" id="SM00382"/>
    </source>
</evidence>
<dbReference type="Pfam" id="PF19568">
    <property type="entry name" value="Spore_III_AA"/>
    <property type="match status" value="1"/>
</dbReference>
<accession>A0A0H2YTQ7</accession>